<dbReference type="InterPro" id="IPR032792">
    <property type="entry name" value="AGL_glucanoTrfase"/>
</dbReference>
<reference evidence="2 3" key="1">
    <citation type="submission" date="2011-07" db="EMBL/GenBank/DDBJ databases">
        <authorList>
            <person name="Coyne R."/>
            <person name="Brami D."/>
            <person name="Johnson J."/>
            <person name="Hostetler J."/>
            <person name="Hannick L."/>
            <person name="Clark T."/>
            <person name="Cassidy-Hanley D."/>
            <person name="Inman J."/>
        </authorList>
    </citation>
    <scope>NUCLEOTIDE SEQUENCE [LARGE SCALE GENOMIC DNA]</scope>
    <source>
        <strain evidence="2 3">G5</strain>
    </source>
</reference>
<evidence type="ECO:0000259" key="1">
    <source>
        <dbReference type="Pfam" id="PF14701"/>
    </source>
</evidence>
<dbReference type="GeneID" id="14907018"/>
<dbReference type="RefSeq" id="XP_004032491.1">
    <property type="nucleotide sequence ID" value="XM_004032443.1"/>
</dbReference>
<keyword evidence="3" id="KW-1185">Reference proteome</keyword>
<dbReference type="InParanoid" id="G0QV63"/>
<evidence type="ECO:0000313" key="2">
    <source>
        <dbReference type="EMBL" id="EGR30904.1"/>
    </source>
</evidence>
<organism evidence="2 3">
    <name type="scientific">Ichthyophthirius multifiliis</name>
    <name type="common">White spot disease agent</name>
    <name type="synonym">Ich</name>
    <dbReference type="NCBI Taxonomy" id="5932"/>
    <lineage>
        <taxon>Eukaryota</taxon>
        <taxon>Sar</taxon>
        <taxon>Alveolata</taxon>
        <taxon>Ciliophora</taxon>
        <taxon>Intramacronucleata</taxon>
        <taxon>Oligohymenophorea</taxon>
        <taxon>Hymenostomatida</taxon>
        <taxon>Ophryoglenina</taxon>
        <taxon>Ichthyophthirius</taxon>
    </lineage>
</organism>
<dbReference type="eggNOG" id="KOG3625">
    <property type="taxonomic scope" value="Eukaryota"/>
</dbReference>
<dbReference type="InterPro" id="IPR017853">
    <property type="entry name" value="GH"/>
</dbReference>
<dbReference type="EMBL" id="GL983932">
    <property type="protein sequence ID" value="EGR30904.1"/>
    <property type="molecule type" value="Genomic_DNA"/>
</dbReference>
<name>G0QV63_ICHMU</name>
<dbReference type="InterPro" id="IPR010401">
    <property type="entry name" value="AGL/Gdb1"/>
</dbReference>
<dbReference type="PANTHER" id="PTHR10569:SF2">
    <property type="entry name" value="GLYCOGEN DEBRANCHING ENZYME"/>
    <property type="match status" value="1"/>
</dbReference>
<dbReference type="STRING" id="857967.G0QV63"/>
<dbReference type="GO" id="GO:0004134">
    <property type="term" value="F:4-alpha-glucanotransferase activity"/>
    <property type="evidence" value="ECO:0007669"/>
    <property type="project" value="InterPro"/>
</dbReference>
<sequence length="176" mass="20086">MDELVIQTVLPYSLGDVENWVEVLKNQTLLGYNGFHFPPIQQLGASGSYYSINEQLQVNIEIFKQYANMEDGGFQKMKEIVNTMEKEHNAICIVDILLNHTSFDSEWLLQVENGVYNVENTPSLQSALDLDLAIKAFSENLAAGNEKEYYNGSNRVENEEMVDCLMNIMKKKYSMP</sequence>
<proteinExistence type="predicted"/>
<dbReference type="AlphaFoldDB" id="G0QV63"/>
<protein>
    <recommendedName>
        <fullName evidence="1">Glycogen debranching enzyme glucanotransferase domain-containing protein</fullName>
    </recommendedName>
</protein>
<dbReference type="PANTHER" id="PTHR10569">
    <property type="entry name" value="GLYCOGEN DEBRANCHING ENZYME"/>
    <property type="match status" value="1"/>
</dbReference>
<feature type="domain" description="Glycogen debranching enzyme glucanotransferase" evidence="1">
    <location>
        <begin position="2"/>
        <end position="173"/>
    </location>
</feature>
<evidence type="ECO:0000313" key="3">
    <source>
        <dbReference type="Proteomes" id="UP000008983"/>
    </source>
</evidence>
<gene>
    <name evidence="2" type="ORF">IMG5_121500</name>
</gene>
<dbReference type="Gene3D" id="3.20.20.80">
    <property type="entry name" value="Glycosidases"/>
    <property type="match status" value="1"/>
</dbReference>
<accession>G0QV63</accession>
<dbReference type="GO" id="GO:0005980">
    <property type="term" value="P:glycogen catabolic process"/>
    <property type="evidence" value="ECO:0007669"/>
    <property type="project" value="InterPro"/>
</dbReference>
<dbReference type="Pfam" id="PF14701">
    <property type="entry name" value="hDGE_amylase"/>
    <property type="match status" value="1"/>
</dbReference>
<dbReference type="SUPFAM" id="SSF51445">
    <property type="entry name" value="(Trans)glycosidases"/>
    <property type="match status" value="1"/>
</dbReference>
<dbReference type="Proteomes" id="UP000008983">
    <property type="component" value="Unassembled WGS sequence"/>
</dbReference>
<dbReference type="GO" id="GO:0004135">
    <property type="term" value="F:amylo-alpha-1,6-glucosidase activity"/>
    <property type="evidence" value="ECO:0007669"/>
    <property type="project" value="InterPro"/>
</dbReference>
<dbReference type="OrthoDB" id="10248904at2759"/>